<dbReference type="RefSeq" id="WP_046494556.1">
    <property type="nucleotide sequence ID" value="NZ_CGIH01000002.1"/>
</dbReference>
<keyword evidence="11" id="KW-1185">Reference proteome</keyword>
<dbReference type="SFLD" id="SFLDG01082">
    <property type="entry name" value="B12-binding_domain_containing"/>
    <property type="match status" value="1"/>
</dbReference>
<dbReference type="GO" id="GO:0102573">
    <property type="term" value="F:aminodeoxyfutalosine synthase activity"/>
    <property type="evidence" value="ECO:0007669"/>
    <property type="project" value="UniProtKB-EC"/>
</dbReference>
<keyword evidence="6" id="KW-0474">Menaquinone biosynthesis</keyword>
<comment type="catalytic activity">
    <reaction evidence="6">
        <text>3-[(1-carboxyvinyl)-oxy]benzoate + S-adenosyl-L-methionine + H2O = 6-amino-6-deoxyfutalosine + hydrogencarbonate + L-methionine + H(+)</text>
        <dbReference type="Rhea" id="RHEA:33075"/>
        <dbReference type="ChEBI" id="CHEBI:15377"/>
        <dbReference type="ChEBI" id="CHEBI:15378"/>
        <dbReference type="ChEBI" id="CHEBI:17544"/>
        <dbReference type="ChEBI" id="CHEBI:57844"/>
        <dbReference type="ChEBI" id="CHEBI:59789"/>
        <dbReference type="ChEBI" id="CHEBI:64286"/>
        <dbReference type="ChEBI" id="CHEBI:76981"/>
        <dbReference type="EC" id="2.5.1.120"/>
    </reaction>
</comment>
<keyword evidence="4 6" id="KW-0408">Iron</keyword>
<dbReference type="PROSITE" id="PS51918">
    <property type="entry name" value="RADICAL_SAM"/>
    <property type="match status" value="1"/>
</dbReference>
<reference evidence="10 11" key="1">
    <citation type="submission" date="2015-03" db="EMBL/GenBank/DDBJ databases">
        <authorList>
            <person name="Murphy D."/>
        </authorList>
    </citation>
    <scope>NUCLEOTIDE SEQUENCE [LARGE SCALE GENOMIC DNA]</scope>
    <source>
        <strain evidence="10 11">OL-4</strain>
    </source>
</reference>
<dbReference type="NCBIfam" id="TIGR03700">
    <property type="entry name" value="mena_SCO4494"/>
    <property type="match status" value="1"/>
</dbReference>
<dbReference type="AlphaFoldDB" id="A0A0E4G8P3"/>
<name>A0A0E4G8P3_9FIRM</name>
<dbReference type="GO" id="GO:0044689">
    <property type="term" value="F:7,8-didemethyl-8-hydroxy-5-deazariboflavin synthase activity"/>
    <property type="evidence" value="ECO:0007669"/>
    <property type="project" value="TreeGrafter"/>
</dbReference>
<dbReference type="SUPFAM" id="SSF102114">
    <property type="entry name" value="Radical SAM enzymes"/>
    <property type="match status" value="1"/>
</dbReference>
<keyword evidence="1 6" id="KW-0004">4Fe-4S</keyword>
<evidence type="ECO:0000259" key="9">
    <source>
        <dbReference type="PROSITE" id="PS51918"/>
    </source>
</evidence>
<evidence type="ECO:0000256" key="2">
    <source>
        <dbReference type="ARBA" id="ARBA00022691"/>
    </source>
</evidence>
<dbReference type="Proteomes" id="UP000045545">
    <property type="component" value="Unassembled WGS sequence"/>
</dbReference>
<dbReference type="GO" id="GO:0009234">
    <property type="term" value="P:menaquinone biosynthetic process"/>
    <property type="evidence" value="ECO:0007669"/>
    <property type="project" value="UniProtKB-UniRule"/>
</dbReference>
<feature type="binding site" evidence="8">
    <location>
        <position position="177"/>
    </location>
    <ligand>
        <name>S-adenosyl-L-methionine</name>
        <dbReference type="ChEBI" id="CHEBI:59789"/>
    </ligand>
</feature>
<dbReference type="PANTHER" id="PTHR43076">
    <property type="entry name" value="FO SYNTHASE (COFH)"/>
    <property type="match status" value="1"/>
</dbReference>
<dbReference type="PIRSF" id="PIRSF004762">
    <property type="entry name" value="CHP00423"/>
    <property type="match status" value="1"/>
</dbReference>
<proteinExistence type="inferred from homology"/>
<evidence type="ECO:0000256" key="4">
    <source>
        <dbReference type="ARBA" id="ARBA00023004"/>
    </source>
</evidence>
<dbReference type="GO" id="GO:0005506">
    <property type="term" value="F:iron ion binding"/>
    <property type="evidence" value="ECO:0007669"/>
    <property type="project" value="UniProtKB-UniRule"/>
</dbReference>
<dbReference type="SFLD" id="SFLDS00029">
    <property type="entry name" value="Radical_SAM"/>
    <property type="match status" value="1"/>
</dbReference>
<evidence type="ECO:0000256" key="7">
    <source>
        <dbReference type="PIRSR" id="PIRSR004762-1"/>
    </source>
</evidence>
<dbReference type="GO" id="GO:0051539">
    <property type="term" value="F:4 iron, 4 sulfur cluster binding"/>
    <property type="evidence" value="ECO:0007669"/>
    <property type="project" value="UniProtKB-KW"/>
</dbReference>
<evidence type="ECO:0000256" key="5">
    <source>
        <dbReference type="ARBA" id="ARBA00023014"/>
    </source>
</evidence>
<dbReference type="InterPro" id="IPR058240">
    <property type="entry name" value="rSAM_sf"/>
</dbReference>
<dbReference type="Gene3D" id="3.20.20.70">
    <property type="entry name" value="Aldolase class I"/>
    <property type="match status" value="1"/>
</dbReference>
<evidence type="ECO:0000313" key="10">
    <source>
        <dbReference type="EMBL" id="CFW96649.1"/>
    </source>
</evidence>
<protein>
    <recommendedName>
        <fullName evidence="6">Aminodeoxyfutalosine synthase</fullName>
        <shortName evidence="6">AFL synthase</shortName>
        <shortName evidence="6">Aminofutalosine synthase</shortName>
        <ecNumber evidence="6">2.5.1.120</ecNumber>
    </recommendedName>
    <alternativeName>
        <fullName evidence="6">Menaquinone biosynthetic enzyme MqnE</fullName>
    </alternativeName>
</protein>
<dbReference type="EC" id="2.5.1.120" evidence="6"/>
<comment type="similarity">
    <text evidence="6">Belongs to the radical SAM superfamily. MqnE family.</text>
</comment>
<dbReference type="InterPro" id="IPR013785">
    <property type="entry name" value="Aldolase_TIM"/>
</dbReference>
<dbReference type="OrthoDB" id="9802027at2"/>
<comment type="pathway">
    <text evidence="6">Quinol/quinone metabolism; menaquinone biosynthesis.</text>
</comment>
<comment type="function">
    <text evidence="6">Radical SAM enzyme that catalyzes the addition of the adenosyl radical to the double bond of 3-[(1-carboxyvinyl)oxy]benzoate, leading to aminodeoxyfutalosine (AFL), a key intermediate in the formation of menaquinone (MK, vitamin K2) from chorismate.</text>
</comment>
<comment type="cofactor">
    <cofactor evidence="6 7">
        <name>[4Fe-4S] cluster</name>
        <dbReference type="ChEBI" id="CHEBI:49883"/>
    </cofactor>
    <text evidence="6 7">Binds 1 [4Fe-4S] cluster. The cluster is coordinated with 3 cysteines and an exchangeable S-adenosyl-L-methionine.</text>
</comment>
<feature type="binding site" evidence="6 7">
    <location>
        <position position="65"/>
    </location>
    <ligand>
        <name>[4Fe-4S] cluster</name>
        <dbReference type="ChEBI" id="CHEBI:49883"/>
        <note>4Fe-4S-S-AdoMet</note>
    </ligand>
</feature>
<evidence type="ECO:0000256" key="1">
    <source>
        <dbReference type="ARBA" id="ARBA00022485"/>
    </source>
</evidence>
<evidence type="ECO:0000256" key="6">
    <source>
        <dbReference type="HAMAP-Rule" id="MF_00993"/>
    </source>
</evidence>
<dbReference type="UniPathway" id="UPA00079"/>
<dbReference type="SMART" id="SM00729">
    <property type="entry name" value="Elp3"/>
    <property type="match status" value="1"/>
</dbReference>
<sequence>MDRKMLEIADKVKNDIRLSREDGLYLYSCHDLLSIGELARYKKLKVSGDNIFFNVNRHINLSNICVSKCQFCAFGLEKNESTAYLMTTDQAFEYGAQAVNLGITEFHIVSALHPDMPFDYYVEVIKRLHDAYPHIHIQAFTGVEIHYFAQITGLSHREILQALKEAGLGSMPGGGAEILNDNIRNRLCPNKARSDEWLNVHRTAHQLGIKTNCTMLYGHVETFSDRIDHLISLRTLQDQDPGFQSFIPLPFLPDNTRLSNLKRTTALDDIKTMAISRLMLDNIEHIKAFWVMLGIDVAQLSFNFGADDIDGTVVEEKIMHAAGAATKKGITKAELISLVKEAGFVPVERDTLYNIIKEY</sequence>
<dbReference type="SFLD" id="SFLDF00343">
    <property type="entry name" value="aminofutalosine_synthase_(mqnE"/>
    <property type="match status" value="1"/>
</dbReference>
<dbReference type="CDD" id="cd01335">
    <property type="entry name" value="Radical_SAM"/>
    <property type="match status" value="1"/>
</dbReference>
<dbReference type="PANTHER" id="PTHR43076:SF7">
    <property type="entry name" value="AMINODEOXYFUTALOSINE SYNTHASE"/>
    <property type="match status" value="1"/>
</dbReference>
<dbReference type="Pfam" id="PF04055">
    <property type="entry name" value="Radical_SAM"/>
    <property type="match status" value="1"/>
</dbReference>
<dbReference type="EMBL" id="CGIH01000002">
    <property type="protein sequence ID" value="CFW96649.1"/>
    <property type="molecule type" value="Genomic_DNA"/>
</dbReference>
<dbReference type="InterPro" id="IPR006638">
    <property type="entry name" value="Elp3/MiaA/NifB-like_rSAM"/>
</dbReference>
<feature type="binding site" evidence="8">
    <location>
        <position position="71"/>
    </location>
    <ligand>
        <name>S-adenosyl-L-methionine</name>
        <dbReference type="ChEBI" id="CHEBI:59789"/>
    </ligand>
</feature>
<feature type="binding site" evidence="6 7">
    <location>
        <position position="72"/>
    </location>
    <ligand>
        <name>[4Fe-4S] cluster</name>
        <dbReference type="ChEBI" id="CHEBI:49883"/>
        <note>4Fe-4S-S-AdoMet</note>
    </ligand>
</feature>
<feature type="domain" description="Radical SAM core" evidence="9">
    <location>
        <begin position="51"/>
        <end position="284"/>
    </location>
</feature>
<dbReference type="SFLD" id="SFLDF00342">
    <property type="entry name" value="cyclic_dehypoxanthine_futalosi"/>
    <property type="match status" value="1"/>
</dbReference>
<gene>
    <name evidence="6" type="primary">mqnE</name>
    <name evidence="10" type="ORF">47</name>
</gene>
<dbReference type="InterPro" id="IPR007197">
    <property type="entry name" value="rSAM"/>
</dbReference>
<keyword evidence="5 6" id="KW-0411">Iron-sulfur</keyword>
<keyword evidence="2 6" id="KW-0949">S-adenosyl-L-methionine</keyword>
<dbReference type="InterPro" id="IPR034405">
    <property type="entry name" value="F420"/>
</dbReference>
<keyword evidence="3 6" id="KW-0479">Metal-binding</keyword>
<dbReference type="Pfam" id="PF19288">
    <property type="entry name" value="CofH_C"/>
    <property type="match status" value="1"/>
</dbReference>
<accession>A0A0E4G8P3</accession>
<dbReference type="SFLD" id="SFLDG01064">
    <property type="entry name" value="F420__menaquinone_cofactor_bio"/>
    <property type="match status" value="1"/>
</dbReference>
<dbReference type="InterPro" id="IPR022432">
    <property type="entry name" value="MqnE"/>
</dbReference>
<dbReference type="SFLD" id="SFLDG01389">
    <property type="entry name" value="menaquinone_synthsis_involved"/>
    <property type="match status" value="1"/>
</dbReference>
<feature type="binding site" evidence="6 7">
    <location>
        <position position="69"/>
    </location>
    <ligand>
        <name>[4Fe-4S] cluster</name>
        <dbReference type="ChEBI" id="CHEBI:49883"/>
        <note>4Fe-4S-S-AdoMet</note>
    </ligand>
</feature>
<evidence type="ECO:0000256" key="8">
    <source>
        <dbReference type="PIRSR" id="PIRSR004762-2"/>
    </source>
</evidence>
<organism evidence="10 11">
    <name type="scientific">Syntrophomonas zehnderi OL-4</name>
    <dbReference type="NCBI Taxonomy" id="690567"/>
    <lineage>
        <taxon>Bacteria</taxon>
        <taxon>Bacillati</taxon>
        <taxon>Bacillota</taxon>
        <taxon>Clostridia</taxon>
        <taxon>Eubacteriales</taxon>
        <taxon>Syntrophomonadaceae</taxon>
        <taxon>Syntrophomonas</taxon>
    </lineage>
</organism>
<evidence type="ECO:0000256" key="3">
    <source>
        <dbReference type="ARBA" id="ARBA00022723"/>
    </source>
</evidence>
<evidence type="ECO:0000313" key="11">
    <source>
        <dbReference type="Proteomes" id="UP000045545"/>
    </source>
</evidence>
<dbReference type="InterPro" id="IPR020050">
    <property type="entry name" value="FO_synthase_su2"/>
</dbReference>
<dbReference type="HAMAP" id="MF_00993">
    <property type="entry name" value="MqnE"/>
    <property type="match status" value="1"/>
</dbReference>
<dbReference type="InterPro" id="IPR045567">
    <property type="entry name" value="CofH/MnqC-like_C"/>
</dbReference>
<keyword evidence="6" id="KW-0808">Transferase</keyword>
<dbReference type="NCBIfam" id="TIGR00423">
    <property type="entry name" value="CofH family radical SAM protein"/>
    <property type="match status" value="1"/>
</dbReference>
<dbReference type="STRING" id="690567.47"/>